<comment type="caution">
    <text evidence="1">The sequence shown here is derived from an EMBL/GenBank/DDBJ whole genome shotgun (WGS) entry which is preliminary data.</text>
</comment>
<dbReference type="AlphaFoldDB" id="X1GK12"/>
<sequence length="48" mass="5306">MTEITLKNIKTFLIQHLPSLETGNLLSSTIKRGDPGILVYSEDPPRAP</sequence>
<proteinExistence type="predicted"/>
<evidence type="ECO:0000313" key="1">
    <source>
        <dbReference type="EMBL" id="GAH45185.1"/>
    </source>
</evidence>
<accession>X1GK12</accession>
<name>X1GK12_9ZZZZ</name>
<gene>
    <name evidence="1" type="ORF">S03H2_12001</name>
</gene>
<organism evidence="1">
    <name type="scientific">marine sediment metagenome</name>
    <dbReference type="NCBI Taxonomy" id="412755"/>
    <lineage>
        <taxon>unclassified sequences</taxon>
        <taxon>metagenomes</taxon>
        <taxon>ecological metagenomes</taxon>
    </lineage>
</organism>
<protein>
    <submittedName>
        <fullName evidence="1">Uncharacterized protein</fullName>
    </submittedName>
</protein>
<reference evidence="1" key="1">
    <citation type="journal article" date="2014" name="Front. Microbiol.">
        <title>High frequency of phylogenetically diverse reductive dehalogenase-homologous genes in deep subseafloor sedimentary metagenomes.</title>
        <authorList>
            <person name="Kawai M."/>
            <person name="Futagami T."/>
            <person name="Toyoda A."/>
            <person name="Takaki Y."/>
            <person name="Nishi S."/>
            <person name="Hori S."/>
            <person name="Arai W."/>
            <person name="Tsubouchi T."/>
            <person name="Morono Y."/>
            <person name="Uchiyama I."/>
            <person name="Ito T."/>
            <person name="Fujiyama A."/>
            <person name="Inagaki F."/>
            <person name="Takami H."/>
        </authorList>
    </citation>
    <scope>NUCLEOTIDE SEQUENCE</scope>
    <source>
        <strain evidence="1">Expedition CK06-06</strain>
    </source>
</reference>
<dbReference type="EMBL" id="BARU01006109">
    <property type="protein sequence ID" value="GAH45185.1"/>
    <property type="molecule type" value="Genomic_DNA"/>
</dbReference>